<dbReference type="Pfam" id="PF01852">
    <property type="entry name" value="START"/>
    <property type="match status" value="1"/>
</dbReference>
<gene>
    <name evidence="2" type="ORF">BCR43DRAFT_498965</name>
</gene>
<evidence type="ECO:0000313" key="2">
    <source>
        <dbReference type="EMBL" id="ORY91363.1"/>
    </source>
</evidence>
<dbReference type="SUPFAM" id="SSF55961">
    <property type="entry name" value="Bet v1-like"/>
    <property type="match status" value="1"/>
</dbReference>
<dbReference type="InterPro" id="IPR023393">
    <property type="entry name" value="START-like_dom_sf"/>
</dbReference>
<dbReference type="Proteomes" id="UP000242180">
    <property type="component" value="Unassembled WGS sequence"/>
</dbReference>
<feature type="domain" description="START" evidence="1">
    <location>
        <begin position="29"/>
        <end position="189"/>
    </location>
</feature>
<dbReference type="InterPro" id="IPR051213">
    <property type="entry name" value="START_lipid_transfer"/>
</dbReference>
<dbReference type="GO" id="GO:0005737">
    <property type="term" value="C:cytoplasm"/>
    <property type="evidence" value="ECO:0007669"/>
    <property type="project" value="UniProtKB-ARBA"/>
</dbReference>
<organism evidence="2 3">
    <name type="scientific">Syncephalastrum racemosum</name>
    <name type="common">Filamentous fungus</name>
    <dbReference type="NCBI Taxonomy" id="13706"/>
    <lineage>
        <taxon>Eukaryota</taxon>
        <taxon>Fungi</taxon>
        <taxon>Fungi incertae sedis</taxon>
        <taxon>Mucoromycota</taxon>
        <taxon>Mucoromycotina</taxon>
        <taxon>Mucoromycetes</taxon>
        <taxon>Mucorales</taxon>
        <taxon>Syncephalastraceae</taxon>
        <taxon>Syncephalastrum</taxon>
    </lineage>
</organism>
<accession>A0A1X2H1R6</accession>
<evidence type="ECO:0000313" key="3">
    <source>
        <dbReference type="Proteomes" id="UP000242180"/>
    </source>
</evidence>
<dbReference type="PANTHER" id="PTHR19308:SF14">
    <property type="entry name" value="START DOMAIN-CONTAINING PROTEIN"/>
    <property type="match status" value="1"/>
</dbReference>
<dbReference type="CDD" id="cd00177">
    <property type="entry name" value="START"/>
    <property type="match status" value="1"/>
</dbReference>
<comment type="caution">
    <text evidence="2">The sequence shown here is derived from an EMBL/GenBank/DDBJ whole genome shotgun (WGS) entry which is preliminary data.</text>
</comment>
<protein>
    <recommendedName>
        <fullName evidence="1">START domain-containing protein</fullName>
    </recommendedName>
</protein>
<dbReference type="Gene3D" id="3.30.530.20">
    <property type="match status" value="1"/>
</dbReference>
<dbReference type="OrthoDB" id="196858at2759"/>
<dbReference type="EMBL" id="MCGN01000011">
    <property type="protein sequence ID" value="ORY91363.1"/>
    <property type="molecule type" value="Genomic_DNA"/>
</dbReference>
<reference evidence="2 3" key="1">
    <citation type="submission" date="2016-07" db="EMBL/GenBank/DDBJ databases">
        <title>Pervasive Adenine N6-methylation of Active Genes in Fungi.</title>
        <authorList>
            <consortium name="DOE Joint Genome Institute"/>
            <person name="Mondo S.J."/>
            <person name="Dannebaum R.O."/>
            <person name="Kuo R.C."/>
            <person name="Labutti K."/>
            <person name="Haridas S."/>
            <person name="Kuo A."/>
            <person name="Salamov A."/>
            <person name="Ahrendt S.R."/>
            <person name="Lipzen A."/>
            <person name="Sullivan W."/>
            <person name="Andreopoulos W.B."/>
            <person name="Clum A."/>
            <person name="Lindquist E."/>
            <person name="Daum C."/>
            <person name="Ramamoorthy G.K."/>
            <person name="Gryganskyi A."/>
            <person name="Culley D."/>
            <person name="Magnuson J.K."/>
            <person name="James T.Y."/>
            <person name="O'Malley M.A."/>
            <person name="Stajich J.E."/>
            <person name="Spatafora J.W."/>
            <person name="Visel A."/>
            <person name="Grigoriev I.V."/>
        </authorList>
    </citation>
    <scope>NUCLEOTIDE SEQUENCE [LARGE SCALE GENOMIC DNA]</scope>
    <source>
        <strain evidence="2 3">NRRL 2496</strain>
    </source>
</reference>
<dbReference type="OMA" id="TANLENW"/>
<dbReference type="InParanoid" id="A0A1X2H1R6"/>
<proteinExistence type="predicted"/>
<dbReference type="AlphaFoldDB" id="A0A1X2H1R6"/>
<sequence>MTVLDSDNKHAAHTRQKLQDFKDLAASLEDWTFSYEQDGVKLYTKEVPGAPLPIVRGDTVLKTDASPLDVITAAVLPGCRKMWDEQYDSSDIKTFYTRYESLFWVKLKAPWPVSPRDMVATTIRDVNDDVVYASMTSVEDDSVEGDPSCVRATLHVSGWKLARVEGSIAITYITQVDLGGYIPNWLIRQIQTQVPLCAGKVANYITDHGFPPNLRVCEGATFAGEELTHEEDKKVNYTVEVTSATPELRLEIDLSPVMFATHINAKIHTVNGEAQVDVQQEKRRVVVTAKQAVDKVTLTLTNTSS</sequence>
<dbReference type="PANTHER" id="PTHR19308">
    <property type="entry name" value="PHOSPHATIDYLCHOLINE TRANSFER PROTEIN"/>
    <property type="match status" value="1"/>
</dbReference>
<dbReference type="InterPro" id="IPR002913">
    <property type="entry name" value="START_lipid-bd_dom"/>
</dbReference>
<dbReference type="GO" id="GO:0008289">
    <property type="term" value="F:lipid binding"/>
    <property type="evidence" value="ECO:0007669"/>
    <property type="project" value="InterPro"/>
</dbReference>
<dbReference type="PROSITE" id="PS50848">
    <property type="entry name" value="START"/>
    <property type="match status" value="1"/>
</dbReference>
<keyword evidence="3" id="KW-1185">Reference proteome</keyword>
<evidence type="ECO:0000259" key="1">
    <source>
        <dbReference type="PROSITE" id="PS50848"/>
    </source>
</evidence>
<name>A0A1X2H1R6_SYNRA</name>